<evidence type="ECO:0000313" key="9">
    <source>
        <dbReference type="EMBL" id="GCE23089.1"/>
    </source>
</evidence>
<name>A0A402AVJ4_9CHLR</name>
<feature type="transmembrane region" description="Helical" evidence="7">
    <location>
        <begin position="163"/>
        <end position="192"/>
    </location>
</feature>
<feature type="transmembrane region" description="Helical" evidence="7">
    <location>
        <begin position="212"/>
        <end position="234"/>
    </location>
</feature>
<keyword evidence="4 7" id="KW-0812">Transmembrane</keyword>
<feature type="transmembrane region" description="Helical" evidence="7">
    <location>
        <begin position="575"/>
        <end position="602"/>
    </location>
</feature>
<keyword evidence="3" id="KW-1003">Cell membrane</keyword>
<feature type="transmembrane region" description="Helical" evidence="7">
    <location>
        <begin position="516"/>
        <end position="540"/>
    </location>
</feature>
<dbReference type="Proteomes" id="UP000287188">
    <property type="component" value="Unassembled WGS sequence"/>
</dbReference>
<dbReference type="Pfam" id="PF02687">
    <property type="entry name" value="FtsX"/>
    <property type="match status" value="2"/>
</dbReference>
<feature type="transmembrane region" description="Helical" evidence="7">
    <location>
        <begin position="614"/>
        <end position="633"/>
    </location>
</feature>
<evidence type="ECO:0000256" key="4">
    <source>
        <dbReference type="ARBA" id="ARBA00022692"/>
    </source>
</evidence>
<keyword evidence="10" id="KW-1185">Reference proteome</keyword>
<evidence type="ECO:0000259" key="8">
    <source>
        <dbReference type="Pfam" id="PF02687"/>
    </source>
</evidence>
<dbReference type="PANTHER" id="PTHR30489">
    <property type="entry name" value="LIPOPROTEIN-RELEASING SYSTEM TRANSMEMBRANE PROTEIN LOLE"/>
    <property type="match status" value="1"/>
</dbReference>
<evidence type="ECO:0000256" key="7">
    <source>
        <dbReference type="SAM" id="Phobius"/>
    </source>
</evidence>
<dbReference type="GO" id="GO:0098797">
    <property type="term" value="C:plasma membrane protein complex"/>
    <property type="evidence" value="ECO:0007669"/>
    <property type="project" value="TreeGrafter"/>
</dbReference>
<evidence type="ECO:0000256" key="5">
    <source>
        <dbReference type="ARBA" id="ARBA00022989"/>
    </source>
</evidence>
<gene>
    <name evidence="9" type="ORF">KDK_68890</name>
</gene>
<evidence type="ECO:0000256" key="6">
    <source>
        <dbReference type="ARBA" id="ARBA00023136"/>
    </source>
</evidence>
<evidence type="ECO:0000256" key="3">
    <source>
        <dbReference type="ARBA" id="ARBA00022475"/>
    </source>
</evidence>
<dbReference type="PANTHER" id="PTHR30489:SF0">
    <property type="entry name" value="LIPOPROTEIN-RELEASING SYSTEM TRANSMEMBRANE PROTEIN LOLE"/>
    <property type="match status" value="1"/>
</dbReference>
<dbReference type="GO" id="GO:0044874">
    <property type="term" value="P:lipoprotein localization to outer membrane"/>
    <property type="evidence" value="ECO:0007669"/>
    <property type="project" value="TreeGrafter"/>
</dbReference>
<dbReference type="RefSeq" id="WP_126556578.1">
    <property type="nucleotide sequence ID" value="NZ_BIFS01000002.1"/>
</dbReference>
<comment type="similarity">
    <text evidence="2">Belongs to the ABC-4 integral membrane protein family. LolC/E subfamily.</text>
</comment>
<organism evidence="9 10">
    <name type="scientific">Dictyobacter kobayashii</name>
    <dbReference type="NCBI Taxonomy" id="2014872"/>
    <lineage>
        <taxon>Bacteria</taxon>
        <taxon>Bacillati</taxon>
        <taxon>Chloroflexota</taxon>
        <taxon>Ktedonobacteria</taxon>
        <taxon>Ktedonobacterales</taxon>
        <taxon>Dictyobacteraceae</taxon>
        <taxon>Dictyobacter</taxon>
    </lineage>
</organism>
<proteinExistence type="inferred from homology"/>
<keyword evidence="6 7" id="KW-0472">Membrane</keyword>
<protein>
    <recommendedName>
        <fullName evidence="8">ABC3 transporter permease C-terminal domain-containing protein</fullName>
    </recommendedName>
</protein>
<reference evidence="10" key="1">
    <citation type="submission" date="2018-12" db="EMBL/GenBank/DDBJ databases">
        <title>Tengunoibacter tsumagoiensis gen. nov., sp. nov., Dictyobacter kobayashii sp. nov., D. alpinus sp. nov., and D. joshuensis sp. nov. and description of Dictyobacteraceae fam. nov. within the order Ktedonobacterales isolated from Tengu-no-mugimeshi.</title>
        <authorList>
            <person name="Wang C.M."/>
            <person name="Zheng Y."/>
            <person name="Sakai Y."/>
            <person name="Toyoda A."/>
            <person name="Minakuchi Y."/>
            <person name="Abe K."/>
            <person name="Yokota A."/>
            <person name="Yabe S."/>
        </authorList>
    </citation>
    <scope>NUCLEOTIDE SEQUENCE [LARGE SCALE GENOMIC DNA]</scope>
    <source>
        <strain evidence="10">Uno11</strain>
    </source>
</reference>
<evidence type="ECO:0000313" key="10">
    <source>
        <dbReference type="Proteomes" id="UP000287188"/>
    </source>
</evidence>
<feature type="transmembrane region" description="Helical" evidence="7">
    <location>
        <begin position="115"/>
        <end position="142"/>
    </location>
</feature>
<evidence type="ECO:0000256" key="2">
    <source>
        <dbReference type="ARBA" id="ARBA00005236"/>
    </source>
</evidence>
<sequence length="648" mass="70286">MWLSSRPQGIQPGERIPLSVAGQQTQLTVAGFVRTKGLPAALLTGQARAYMTQPTFEQFFHVNGVNLFLVRVQQRAQTTQTFQQLIPILQGQHVELQNSSLGQQLTTNTTGTNNLFVIISVVSAIALLLSAFLLISTITTVITEQFPIIGTMKAVGATRGQVMANYLFLVGIYAIVGTGIGMLLGGVGGYFLLNYISGLLNLDNGPFTLDPLSILLSCAVGLGVPLLAAIIPVYRGTSLTVRETMASYGLESQRSARNGSGLLARGSRIFSQTIQFGLRSLFRKRVRLVLTLLALSFSALAFLTVQTTTNSLAAMLNQIGDTYHYDVIVTEVHPVSYQQVQTALSPLKDVQRVEPFFQSRVDTQWGHVVLTAVQPETQLYQKKLLAGHWLTDTHTQQLVLSNNVAKQSGLHVGSVLHFHNDVHTAQWTVVGILMDNNLVNQNSLGTIFAPVQQVDQFQQLPADSTSGLIVAAHSHSSTAVNALASQVDSTLSSANLPGATRTESQQIQRDASEFQVLYGLLNIATIIIAIVGAMSLFNSLAMSVMERRREIGILRSVGASSARVALVFWTEGNALGLLSWLVALLLGIPISWIFVQLLGLLLTPIPFAFNPFNLLLMLVFILAITALVSLGPARSATKMRIAEILRYE</sequence>
<dbReference type="EMBL" id="BIFS01000002">
    <property type="protein sequence ID" value="GCE23089.1"/>
    <property type="molecule type" value="Genomic_DNA"/>
</dbReference>
<comment type="subcellular location">
    <subcellularLocation>
        <location evidence="1">Cell membrane</location>
        <topology evidence="1">Multi-pass membrane protein</topology>
    </subcellularLocation>
</comment>
<feature type="transmembrane region" description="Helical" evidence="7">
    <location>
        <begin position="288"/>
        <end position="305"/>
    </location>
</feature>
<comment type="caution">
    <text evidence="9">The sequence shown here is derived from an EMBL/GenBank/DDBJ whole genome shotgun (WGS) entry which is preliminary data.</text>
</comment>
<feature type="domain" description="ABC3 transporter permease C-terminal" evidence="8">
    <location>
        <begin position="523"/>
        <end position="639"/>
    </location>
</feature>
<dbReference type="OrthoDB" id="9780560at2"/>
<dbReference type="AlphaFoldDB" id="A0A402AVJ4"/>
<feature type="domain" description="ABC3 transporter permease C-terminal" evidence="8">
    <location>
        <begin position="121"/>
        <end position="238"/>
    </location>
</feature>
<evidence type="ECO:0000256" key="1">
    <source>
        <dbReference type="ARBA" id="ARBA00004651"/>
    </source>
</evidence>
<accession>A0A402AVJ4</accession>
<dbReference type="InterPro" id="IPR051447">
    <property type="entry name" value="Lipoprotein-release_system"/>
</dbReference>
<dbReference type="InterPro" id="IPR003838">
    <property type="entry name" value="ABC3_permease_C"/>
</dbReference>
<keyword evidence="5 7" id="KW-1133">Transmembrane helix</keyword>